<feature type="transmembrane region" description="Helical" evidence="2">
    <location>
        <begin position="18"/>
        <end position="36"/>
    </location>
</feature>
<protein>
    <submittedName>
        <fullName evidence="3">Uncharacterized protein</fullName>
    </submittedName>
</protein>
<evidence type="ECO:0000256" key="1">
    <source>
        <dbReference type="SAM" id="Coils"/>
    </source>
</evidence>
<reference evidence="3" key="1">
    <citation type="journal article" date="2009" name="Eur. J. Plant Pathol.">
        <title>Molecular characterisation of two plasmids from paulownia witches'-broom phytoplasma and detection of a plasmid-encoded protein in infected plants.</title>
        <authorList>
            <person name="Lin C.L."/>
            <person name="Zhou T."/>
            <person name="Li H.F."/>
            <person name="Fan Z.F."/>
            <person name="Li Y."/>
            <person name="Piao C.G."/>
            <person name="Tian G.Z.A."/>
        </authorList>
    </citation>
    <scope>NUCLEOTIDE SEQUENCE</scope>
    <source>
        <strain evidence="3">Nanyang</strain>
        <plasmid evidence="3">pPaWBNy-1</plasmid>
    </source>
</reference>
<evidence type="ECO:0000256" key="2">
    <source>
        <dbReference type="SAM" id="Phobius"/>
    </source>
</evidence>
<keyword evidence="2" id="KW-1133">Transmembrane helix</keyword>
<dbReference type="AlphaFoldDB" id="B1N8W6"/>
<sequence>MQNLNLNISAFIDKINEYAIFIISLLKTVFNNIIAIKNVSFSLFDIPSSIGIIIQFGLSIFYILIFITILAFMGSIFNIVKQIIKYTIYYPIKYFVLAIYYFILLLKYLFTPKSALTQPVNPNNSNLDELKQLNKKISDLEYRLNLQKKQNLIKKSGFRYEKK</sequence>
<evidence type="ECO:0000313" key="3">
    <source>
        <dbReference type="EMBL" id="ABR08378.1"/>
    </source>
</evidence>
<organism evidence="3">
    <name type="scientific">Paulownia witches'-broom phytoplasma</name>
    <dbReference type="NCBI Taxonomy" id="39647"/>
    <lineage>
        <taxon>Bacteria</taxon>
        <taxon>Bacillati</taxon>
        <taxon>Mycoplasmatota</taxon>
        <taxon>Mollicutes</taxon>
        <taxon>Acholeplasmatales</taxon>
        <taxon>Acholeplasmataceae</taxon>
        <taxon>Candidatus Phytoplasma</taxon>
        <taxon>16SrI (Aster yellows group)</taxon>
    </lineage>
</organism>
<feature type="coiled-coil region" evidence="1">
    <location>
        <begin position="123"/>
        <end position="150"/>
    </location>
</feature>
<proteinExistence type="predicted"/>
<keyword evidence="3" id="KW-0614">Plasmid</keyword>
<feature type="transmembrane region" description="Helical" evidence="2">
    <location>
        <begin position="56"/>
        <end position="80"/>
    </location>
</feature>
<keyword evidence="2" id="KW-0812">Transmembrane</keyword>
<dbReference type="EMBL" id="EF426472">
    <property type="protein sequence ID" value="ABR08378.1"/>
    <property type="molecule type" value="Genomic_DNA"/>
</dbReference>
<geneLocation type="plasmid" evidence="3">
    <name>pPaWBNy-1</name>
</geneLocation>
<dbReference type="RefSeq" id="WP_012297487.1">
    <property type="nucleotide sequence ID" value="NC_010405.1"/>
</dbReference>
<keyword evidence="2" id="KW-0472">Membrane</keyword>
<name>B1N8W6_9MOLU</name>
<accession>B1N8W6</accession>
<feature type="transmembrane region" description="Helical" evidence="2">
    <location>
        <begin position="92"/>
        <end position="110"/>
    </location>
</feature>
<keyword evidence="1" id="KW-0175">Coiled coil</keyword>